<evidence type="ECO:0000256" key="5">
    <source>
        <dbReference type="ARBA" id="ARBA00022679"/>
    </source>
</evidence>
<evidence type="ECO:0000256" key="3">
    <source>
        <dbReference type="ARBA" id="ARBA00008663"/>
    </source>
</evidence>
<dbReference type="Pfam" id="PF00224">
    <property type="entry name" value="PK"/>
    <property type="match status" value="2"/>
</dbReference>
<evidence type="ECO:0000313" key="17">
    <source>
        <dbReference type="EMBL" id="KAL3802889.1"/>
    </source>
</evidence>
<evidence type="ECO:0000313" key="18">
    <source>
        <dbReference type="Proteomes" id="UP001530400"/>
    </source>
</evidence>
<keyword evidence="9" id="KW-0067">ATP-binding</keyword>
<evidence type="ECO:0000256" key="10">
    <source>
        <dbReference type="ARBA" id="ARBA00022842"/>
    </source>
</evidence>
<dbReference type="InterPro" id="IPR015795">
    <property type="entry name" value="Pyrv_Knase_C"/>
</dbReference>
<comment type="catalytic activity">
    <reaction evidence="13">
        <text>pyruvate + ATP = phosphoenolpyruvate + ADP + H(+)</text>
        <dbReference type="Rhea" id="RHEA:18157"/>
        <dbReference type="ChEBI" id="CHEBI:15361"/>
        <dbReference type="ChEBI" id="CHEBI:15378"/>
        <dbReference type="ChEBI" id="CHEBI:30616"/>
        <dbReference type="ChEBI" id="CHEBI:58702"/>
        <dbReference type="ChEBI" id="CHEBI:456216"/>
        <dbReference type="EC" id="2.7.1.40"/>
    </reaction>
</comment>
<dbReference type="PRINTS" id="PR01050">
    <property type="entry name" value="PYRUVTKNASE"/>
</dbReference>
<dbReference type="SUPFAM" id="SSF50800">
    <property type="entry name" value="PK beta-barrel domain-like"/>
    <property type="match status" value="1"/>
</dbReference>
<dbReference type="InterPro" id="IPR015813">
    <property type="entry name" value="Pyrv/PenolPyrv_kinase-like_dom"/>
</dbReference>
<dbReference type="GO" id="GO:0046872">
    <property type="term" value="F:metal ion binding"/>
    <property type="evidence" value="ECO:0007669"/>
    <property type="project" value="UniProtKB-KW"/>
</dbReference>
<dbReference type="InterPro" id="IPR011037">
    <property type="entry name" value="Pyrv_Knase-like_insert_dom_sf"/>
</dbReference>
<dbReference type="Gene3D" id="3.40.1380.20">
    <property type="entry name" value="Pyruvate kinase, C-terminal domain"/>
    <property type="match status" value="1"/>
</dbReference>
<dbReference type="GO" id="GO:0004743">
    <property type="term" value="F:pyruvate kinase activity"/>
    <property type="evidence" value="ECO:0007669"/>
    <property type="project" value="UniProtKB-EC"/>
</dbReference>
<feature type="domain" description="Pyruvate kinase barrel" evidence="15">
    <location>
        <begin position="69"/>
        <end position="362"/>
    </location>
</feature>
<dbReference type="Gene3D" id="2.40.33.10">
    <property type="entry name" value="PK beta-barrel domain-like"/>
    <property type="match status" value="1"/>
</dbReference>
<keyword evidence="12" id="KW-0670">Pyruvate</keyword>
<dbReference type="EMBL" id="JALLPJ020000084">
    <property type="protein sequence ID" value="KAL3802889.1"/>
    <property type="molecule type" value="Genomic_DNA"/>
</dbReference>
<dbReference type="InterPro" id="IPR015793">
    <property type="entry name" value="Pyrv_Knase_brl"/>
</dbReference>
<keyword evidence="10 13" id="KW-0460">Magnesium</keyword>
<evidence type="ECO:0000256" key="6">
    <source>
        <dbReference type="ARBA" id="ARBA00022723"/>
    </source>
</evidence>
<dbReference type="GO" id="GO:0016301">
    <property type="term" value="F:kinase activity"/>
    <property type="evidence" value="ECO:0007669"/>
    <property type="project" value="UniProtKB-KW"/>
</dbReference>
<dbReference type="SUPFAM" id="SSF51621">
    <property type="entry name" value="Phosphoenolpyruvate/pyruvate domain"/>
    <property type="match status" value="1"/>
</dbReference>
<dbReference type="InterPro" id="IPR040442">
    <property type="entry name" value="Pyrv_kinase-like_dom_sf"/>
</dbReference>
<dbReference type="FunFam" id="2.40.33.10:FF:000001">
    <property type="entry name" value="Pyruvate kinase"/>
    <property type="match status" value="1"/>
</dbReference>
<dbReference type="EC" id="2.7.1.40" evidence="4 13"/>
<keyword evidence="5 13" id="KW-0808">Transferase</keyword>
<dbReference type="InterPro" id="IPR036918">
    <property type="entry name" value="Pyrv_Knase_C_sf"/>
</dbReference>
<proteinExistence type="inferred from homology"/>
<dbReference type="InterPro" id="IPR001697">
    <property type="entry name" value="Pyr_Knase"/>
</dbReference>
<evidence type="ECO:0000259" key="15">
    <source>
        <dbReference type="Pfam" id="PF00224"/>
    </source>
</evidence>
<evidence type="ECO:0000259" key="16">
    <source>
        <dbReference type="Pfam" id="PF02887"/>
    </source>
</evidence>
<dbReference type="InterPro" id="IPR015806">
    <property type="entry name" value="Pyrv_Knase_insert_dom_sf"/>
</dbReference>
<gene>
    <name evidence="17" type="ORF">ACHAWO_010388</name>
</gene>
<organism evidence="17 18">
    <name type="scientific">Cyclotella atomus</name>
    <dbReference type="NCBI Taxonomy" id="382360"/>
    <lineage>
        <taxon>Eukaryota</taxon>
        <taxon>Sar</taxon>
        <taxon>Stramenopiles</taxon>
        <taxon>Ochrophyta</taxon>
        <taxon>Bacillariophyta</taxon>
        <taxon>Coscinodiscophyceae</taxon>
        <taxon>Thalassiosirophycidae</taxon>
        <taxon>Stephanodiscales</taxon>
        <taxon>Stephanodiscaceae</taxon>
        <taxon>Cyclotella</taxon>
    </lineage>
</organism>
<dbReference type="Proteomes" id="UP001530400">
    <property type="component" value="Unassembled WGS sequence"/>
</dbReference>
<keyword evidence="6" id="KW-0479">Metal-binding</keyword>
<feature type="domain" description="Pyruvate kinase C-terminal" evidence="16">
    <location>
        <begin position="510"/>
        <end position="614"/>
    </location>
</feature>
<comment type="caution">
    <text evidence="17">The sequence shown here is derived from an EMBL/GenBank/DDBJ whole genome shotgun (WGS) entry which is preliminary data.</text>
</comment>
<dbReference type="AlphaFoldDB" id="A0ABD3QSD6"/>
<name>A0ABD3QSD6_9STRA</name>
<keyword evidence="11 13" id="KW-0324">Glycolysis</keyword>
<evidence type="ECO:0000256" key="1">
    <source>
        <dbReference type="ARBA" id="ARBA00001958"/>
    </source>
</evidence>
<evidence type="ECO:0000256" key="13">
    <source>
        <dbReference type="RuleBase" id="RU000504"/>
    </source>
</evidence>
<keyword evidence="7" id="KW-0547">Nucleotide-binding</keyword>
<protein>
    <recommendedName>
        <fullName evidence="4 13">Pyruvate kinase</fullName>
        <ecNumber evidence="4 13">2.7.1.40</ecNumber>
    </recommendedName>
</protein>
<feature type="compositionally biased region" description="Low complexity" evidence="14">
    <location>
        <begin position="26"/>
        <end position="42"/>
    </location>
</feature>
<dbReference type="SUPFAM" id="SSF52935">
    <property type="entry name" value="PK C-terminal domain-like"/>
    <property type="match status" value="1"/>
</dbReference>
<comment type="cofactor">
    <cofactor evidence="1">
        <name>K(+)</name>
        <dbReference type="ChEBI" id="CHEBI:29103"/>
    </cofactor>
</comment>
<evidence type="ECO:0000256" key="12">
    <source>
        <dbReference type="ARBA" id="ARBA00023317"/>
    </source>
</evidence>
<evidence type="ECO:0000256" key="2">
    <source>
        <dbReference type="ARBA" id="ARBA00004997"/>
    </source>
</evidence>
<dbReference type="Pfam" id="PF02887">
    <property type="entry name" value="PK_C"/>
    <property type="match status" value="1"/>
</dbReference>
<keyword evidence="8 13" id="KW-0418">Kinase</keyword>
<evidence type="ECO:0000256" key="4">
    <source>
        <dbReference type="ARBA" id="ARBA00012142"/>
    </source>
</evidence>
<reference evidence="17 18" key="1">
    <citation type="submission" date="2024-10" db="EMBL/GenBank/DDBJ databases">
        <title>Updated reference genomes for cyclostephanoid diatoms.</title>
        <authorList>
            <person name="Roberts W.R."/>
            <person name="Alverson A.J."/>
        </authorList>
    </citation>
    <scope>NUCLEOTIDE SEQUENCE [LARGE SCALE GENOMIC DNA]</scope>
    <source>
        <strain evidence="17 18">AJA010-31</strain>
    </source>
</reference>
<accession>A0ABD3QSD6</accession>
<dbReference type="PANTHER" id="PTHR11817">
    <property type="entry name" value="PYRUVATE KINASE"/>
    <property type="match status" value="1"/>
</dbReference>
<evidence type="ECO:0000256" key="9">
    <source>
        <dbReference type="ARBA" id="ARBA00022840"/>
    </source>
</evidence>
<evidence type="ECO:0000256" key="7">
    <source>
        <dbReference type="ARBA" id="ARBA00022741"/>
    </source>
</evidence>
<comment type="pathway">
    <text evidence="2 13">Carbohydrate degradation; glycolysis; pyruvate from D-glyceraldehyde 3-phosphate: step 5/5.</text>
</comment>
<feature type="domain" description="Pyruvate kinase barrel" evidence="15">
    <location>
        <begin position="382"/>
        <end position="456"/>
    </location>
</feature>
<keyword evidence="18" id="KW-1185">Reference proteome</keyword>
<dbReference type="GO" id="GO:0005524">
    <property type="term" value="F:ATP binding"/>
    <property type="evidence" value="ECO:0007669"/>
    <property type="project" value="UniProtKB-KW"/>
</dbReference>
<evidence type="ECO:0000256" key="11">
    <source>
        <dbReference type="ARBA" id="ARBA00023152"/>
    </source>
</evidence>
<sequence>MLPKLVQTSLRCNPSSLLARNFSSLSTSSFSSSTSTRPRSSFDLPDPRTSMSYQKSLDYTSNKWNPQLSKIVATIGPTSEQLDVLQDVVRCGMRVMRLNFSHATVEEVELRVKNLRACKGRHSMITSNEEVVTTSTGESTIHKNVRAILLDTRGPEIRMGKLANDHSGHETIHIESGAEVTLCTTDDVRDGGSTADKLYIDYSKLASCLSPGMKVLLDDGAIILTVTKIGIDGTSVICTADNSGELRSRAGVNLPGAETDLPAMSAKDRVDIKYGMTKDVDYVAASFIQNAEGVREIRAYMEECAKELVKEGQWEEGKPLPLIISKIESQSALSHFDDILEESDGIMVARGDLGVEVRAHNLSYHCIQTYDVFTFLHSSPQIPIQQVTNAQKEMVAACNAAGKPVIVATQMLESMAKNPRPTRAEVADVTNAIYDGADCVMLSGETAKGKYPVQTIQMMNEIISSAEHFTKHSMPGPNLQARERFVRGQKEREIRGLIGRSDVTKTVDSALASATVAAAEERDAAAIMVLTSQGVLPRLISAYRPNVPILAFCDNTKVAKQLMLHRGVHPIHVGDELINTPTAKRGVRAIQYAKQFGMVQEGDNVVVVARESATESDGLTADFATMKIATVP</sequence>
<dbReference type="Gene3D" id="3.20.20.60">
    <property type="entry name" value="Phosphoenolpyruvate-binding domains"/>
    <property type="match status" value="2"/>
</dbReference>
<feature type="region of interest" description="Disordered" evidence="14">
    <location>
        <begin position="26"/>
        <end position="48"/>
    </location>
</feature>
<evidence type="ECO:0000256" key="14">
    <source>
        <dbReference type="SAM" id="MobiDB-lite"/>
    </source>
</evidence>
<comment type="similarity">
    <text evidence="3 13">Belongs to the pyruvate kinase family.</text>
</comment>
<evidence type="ECO:0000256" key="8">
    <source>
        <dbReference type="ARBA" id="ARBA00022777"/>
    </source>
</evidence>